<comment type="caution">
    <text evidence="5">The sequence shown here is derived from an EMBL/GenBank/DDBJ whole genome shotgun (WGS) entry which is preliminary data.</text>
</comment>
<feature type="compositionally biased region" description="Polar residues" evidence="2">
    <location>
        <begin position="106"/>
        <end position="118"/>
    </location>
</feature>
<feature type="compositionally biased region" description="Pro residues" evidence="2">
    <location>
        <begin position="38"/>
        <end position="48"/>
    </location>
</feature>
<keyword evidence="6" id="KW-1185">Reference proteome</keyword>
<keyword evidence="3" id="KW-0812">Transmembrane</keyword>
<dbReference type="InterPro" id="IPR029051">
    <property type="entry name" value="DUF4352"/>
</dbReference>
<sequence length="264" mass="28158">MANQHGPHDPRWQPQQHYGHPPHPPAGYPQQYQQPYGQPYPPPGPGYGAPPPGKGPVFWLLAVCAPILLLAGCMAVVISAGSDTTVTTQPDRPGAAQRDQGGDAQPTLTEDSQETQPAPVQEPEPTAAAVGGTITLKGIKPELQVAVTLEKIVDNATPQNDFLKPRDGNRFYAVELTLANTGQAVYSDSPSNGAFLIDSEGQQYQTTFGDVQEGVVFSGSVTMSAGDKRKGLLIFEVPKSTKISKLQFALNSGFADQKGEWLTQ</sequence>
<feature type="region of interest" description="Disordered" evidence="2">
    <location>
        <begin position="1"/>
        <end position="48"/>
    </location>
</feature>
<evidence type="ECO:0000313" key="6">
    <source>
        <dbReference type="Proteomes" id="UP001500831"/>
    </source>
</evidence>
<gene>
    <name evidence="5" type="ORF">GCM10010517_43740</name>
</gene>
<feature type="compositionally biased region" description="Low complexity" evidence="2">
    <location>
        <begin position="28"/>
        <end position="37"/>
    </location>
</feature>
<feature type="compositionally biased region" description="Basic and acidic residues" evidence="2">
    <location>
        <begin position="1"/>
        <end position="11"/>
    </location>
</feature>
<feature type="region of interest" description="Disordered" evidence="2">
    <location>
        <begin position="83"/>
        <end position="126"/>
    </location>
</feature>
<keyword evidence="3" id="KW-0472">Membrane</keyword>
<dbReference type="Pfam" id="PF11611">
    <property type="entry name" value="DUF4352"/>
    <property type="match status" value="1"/>
</dbReference>
<protein>
    <recommendedName>
        <fullName evidence="4">DUF4352 domain-containing protein</fullName>
    </recommendedName>
</protein>
<dbReference type="Gene3D" id="2.60.40.1240">
    <property type="match status" value="1"/>
</dbReference>
<dbReference type="Proteomes" id="UP001500831">
    <property type="component" value="Unassembled WGS sequence"/>
</dbReference>
<evidence type="ECO:0000256" key="3">
    <source>
        <dbReference type="SAM" id="Phobius"/>
    </source>
</evidence>
<accession>A0ABP6IGE6</accession>
<feature type="domain" description="DUF4352" evidence="4">
    <location>
        <begin position="146"/>
        <end position="255"/>
    </location>
</feature>
<proteinExistence type="predicted"/>
<reference evidence="6" key="1">
    <citation type="journal article" date="2019" name="Int. J. Syst. Evol. Microbiol.">
        <title>The Global Catalogue of Microorganisms (GCM) 10K type strain sequencing project: providing services to taxonomists for standard genome sequencing and annotation.</title>
        <authorList>
            <consortium name="The Broad Institute Genomics Platform"/>
            <consortium name="The Broad Institute Genome Sequencing Center for Infectious Disease"/>
            <person name="Wu L."/>
            <person name="Ma J."/>
        </authorList>
    </citation>
    <scope>NUCLEOTIDE SEQUENCE [LARGE SCALE GENOMIC DNA]</scope>
    <source>
        <strain evidence="6">JCM 6242</strain>
    </source>
</reference>
<evidence type="ECO:0000256" key="1">
    <source>
        <dbReference type="ARBA" id="ARBA00022729"/>
    </source>
</evidence>
<dbReference type="RefSeq" id="WP_344974515.1">
    <property type="nucleotide sequence ID" value="NZ_BAAAVI010000031.1"/>
</dbReference>
<feature type="transmembrane region" description="Helical" evidence="3">
    <location>
        <begin position="57"/>
        <end position="78"/>
    </location>
</feature>
<name>A0ABP6IGE6_9ACTN</name>
<keyword evidence="1" id="KW-0732">Signal</keyword>
<evidence type="ECO:0000256" key="2">
    <source>
        <dbReference type="SAM" id="MobiDB-lite"/>
    </source>
</evidence>
<keyword evidence="3" id="KW-1133">Transmembrane helix</keyword>
<dbReference type="EMBL" id="BAAAVI010000031">
    <property type="protein sequence ID" value="GAA2880944.1"/>
    <property type="molecule type" value="Genomic_DNA"/>
</dbReference>
<evidence type="ECO:0000259" key="4">
    <source>
        <dbReference type="Pfam" id="PF11611"/>
    </source>
</evidence>
<dbReference type="InterPro" id="IPR029050">
    <property type="entry name" value="Immunoprotect_excell_Ig-like"/>
</dbReference>
<organism evidence="5 6">
    <name type="scientific">Streptosporangium fragile</name>
    <dbReference type="NCBI Taxonomy" id="46186"/>
    <lineage>
        <taxon>Bacteria</taxon>
        <taxon>Bacillati</taxon>
        <taxon>Actinomycetota</taxon>
        <taxon>Actinomycetes</taxon>
        <taxon>Streptosporangiales</taxon>
        <taxon>Streptosporangiaceae</taxon>
        <taxon>Streptosporangium</taxon>
    </lineage>
</organism>
<evidence type="ECO:0000313" key="5">
    <source>
        <dbReference type="EMBL" id="GAA2880944.1"/>
    </source>
</evidence>